<comment type="caution">
    <text evidence="3">The sequence shown here is derived from an EMBL/GenBank/DDBJ whole genome shotgun (WGS) entry which is preliminary data.</text>
</comment>
<sequence length="426" mass="49681">MTMHNKLSFFLWLLTMPLMAQTYVLDTIQDKYPFVNWKANTIKMAENSPAFKKLYCKLDTIAKGGQEKLHVFHIGGSHIQADIYSNRLRSYLQTMSPTAKGQRGFIYPFSIAKTNNPGNYRVEYDGQWSGYRCSVRKDSVAWGLSGVTAVFKDSIANIKIKVNGNNYHKKMYDFNRIRIFYDNWTSDYEISFKQDSLVSKVNENKKAHFIEFALHKSVEEIEFCVRKIENIENAEFLMMGIELMNDNNGIEYTSIGVNGGSFSYYDRCRYFEDQLLLYKPDLFIVSVGTNDAYHPDFNPEEYKKYYTELIQLIQKANPDCAVLLTVPNDSYYKKKIPNPRTRVAQKIIYEVAKEQQMAVWDFYEIMGGFNSSQNWYKNKLMPSDRIHFTVMGYRIKADLLLQALAHSWESELQLQPNSILNQIINE</sequence>
<reference evidence="3 4" key="1">
    <citation type="submission" date="2016-01" db="EMBL/GenBank/DDBJ databases">
        <title>The draft genome sequence of Aquimarina sp. RZW4-3-2.</title>
        <authorList>
            <person name="Wang Y."/>
        </authorList>
    </citation>
    <scope>NUCLEOTIDE SEQUENCE [LARGE SCALE GENOMIC DNA]</scope>
    <source>
        <strain evidence="3 4">RZW4-3-2</strain>
    </source>
</reference>
<dbReference type="PANTHER" id="PTHR30383:SF29">
    <property type="entry name" value="SGNH HYDROLASE-TYPE ESTERASE DOMAIN-CONTAINING PROTEIN"/>
    <property type="match status" value="1"/>
</dbReference>
<evidence type="ECO:0000259" key="2">
    <source>
        <dbReference type="Pfam" id="PF13472"/>
    </source>
</evidence>
<dbReference type="InterPro" id="IPR051532">
    <property type="entry name" value="Ester_Hydrolysis_Enzymes"/>
</dbReference>
<dbReference type="STRING" id="1642818.AWE51_05930"/>
<dbReference type="SUPFAM" id="SSF52266">
    <property type="entry name" value="SGNH hydrolase"/>
    <property type="match status" value="1"/>
</dbReference>
<name>A0A163AEP9_9FLAO</name>
<organism evidence="3 4">
    <name type="scientific">Aquimarina aggregata</name>
    <dbReference type="NCBI Taxonomy" id="1642818"/>
    <lineage>
        <taxon>Bacteria</taxon>
        <taxon>Pseudomonadati</taxon>
        <taxon>Bacteroidota</taxon>
        <taxon>Flavobacteriia</taxon>
        <taxon>Flavobacteriales</taxon>
        <taxon>Flavobacteriaceae</taxon>
        <taxon>Aquimarina</taxon>
    </lineage>
</organism>
<dbReference type="Gene3D" id="2.60.120.1360">
    <property type="match status" value="1"/>
</dbReference>
<dbReference type="Proteomes" id="UP000076715">
    <property type="component" value="Unassembled WGS sequence"/>
</dbReference>
<keyword evidence="1" id="KW-0732">Signal</keyword>
<dbReference type="InterPro" id="IPR036514">
    <property type="entry name" value="SGNH_hydro_sf"/>
</dbReference>
<feature type="chain" id="PRO_5007841650" description="SGNH hydrolase-type esterase domain-containing protein" evidence="1">
    <location>
        <begin position="21"/>
        <end position="426"/>
    </location>
</feature>
<dbReference type="Gene3D" id="3.40.50.1110">
    <property type="entry name" value="SGNH hydrolase"/>
    <property type="match status" value="1"/>
</dbReference>
<feature type="signal peptide" evidence="1">
    <location>
        <begin position="1"/>
        <end position="20"/>
    </location>
</feature>
<gene>
    <name evidence="3" type="ORF">AWE51_05930</name>
</gene>
<evidence type="ECO:0000256" key="1">
    <source>
        <dbReference type="SAM" id="SignalP"/>
    </source>
</evidence>
<accession>A0A163AEP9</accession>
<dbReference type="Pfam" id="PF13472">
    <property type="entry name" value="Lipase_GDSL_2"/>
    <property type="match status" value="1"/>
</dbReference>
<dbReference type="AlphaFoldDB" id="A0A163AEP9"/>
<keyword evidence="4" id="KW-1185">Reference proteome</keyword>
<dbReference type="EMBL" id="LQRT01000013">
    <property type="protein sequence ID" value="KZS40489.1"/>
    <property type="molecule type" value="Genomic_DNA"/>
</dbReference>
<evidence type="ECO:0000313" key="3">
    <source>
        <dbReference type="EMBL" id="KZS40489.1"/>
    </source>
</evidence>
<protein>
    <recommendedName>
        <fullName evidence="2">SGNH hydrolase-type esterase domain-containing protein</fullName>
    </recommendedName>
</protein>
<dbReference type="InterPro" id="IPR013830">
    <property type="entry name" value="SGNH_hydro"/>
</dbReference>
<evidence type="ECO:0000313" key="4">
    <source>
        <dbReference type="Proteomes" id="UP000076715"/>
    </source>
</evidence>
<proteinExistence type="predicted"/>
<feature type="domain" description="SGNH hydrolase-type esterase" evidence="2">
    <location>
        <begin position="255"/>
        <end position="395"/>
    </location>
</feature>
<dbReference type="PANTHER" id="PTHR30383">
    <property type="entry name" value="THIOESTERASE 1/PROTEASE 1/LYSOPHOSPHOLIPASE L1"/>
    <property type="match status" value="1"/>
</dbReference>
<dbReference type="GO" id="GO:0016788">
    <property type="term" value="F:hydrolase activity, acting on ester bonds"/>
    <property type="evidence" value="ECO:0007669"/>
    <property type="project" value="UniProtKB-ARBA"/>
</dbReference>